<dbReference type="RefSeq" id="WP_201700343.1">
    <property type="nucleotide sequence ID" value="NZ_CAJHCQ010000027.1"/>
</dbReference>
<dbReference type="Proteomes" id="UP000656319">
    <property type="component" value="Unassembled WGS sequence"/>
</dbReference>
<gene>
    <name evidence="1" type="ORF">LMG27952_06903</name>
</gene>
<proteinExistence type="predicted"/>
<accession>A0ABN7IHG6</accession>
<reference evidence="1 2" key="1">
    <citation type="submission" date="2020-10" db="EMBL/GenBank/DDBJ databases">
        <authorList>
            <person name="Peeters C."/>
        </authorList>
    </citation>
    <scope>NUCLEOTIDE SEQUENCE [LARGE SCALE GENOMIC DNA]</scope>
    <source>
        <strain evidence="1 2">LMG 27952</strain>
    </source>
</reference>
<comment type="caution">
    <text evidence="1">The sequence shown here is derived from an EMBL/GenBank/DDBJ whole genome shotgun (WGS) entry which is preliminary data.</text>
</comment>
<name>A0ABN7IHG6_9BURK</name>
<keyword evidence="2" id="KW-1185">Reference proteome</keyword>
<sequence>MSLRPRALPRPDVSPTILEDNYNAMPDSADIKSLLDVLHDPLAVALRARWKAFNPFRVLKAEKREVKHTTTLAWLLDPRENHGLGDHFLRGFLKNVCEAAGDHTTLLSYETDNDAIVRVHSELQMQKIKGDRIIPEFEGDNDQDTSASGANVRGKRRIDVLVEGQGWAVAIEAKIGAGEGDGQLDDYRRTIQAWAEQSNRKLLLVYLTIDEQELERADWINAQWSTSVAQPLRTVLNASGASAQLGDQQHAFLASYLDVLSDIAEDDDGFVKRNLSELATRHVKGLRFLKETLRAASNTDAPQNADWIVLYERNKLLLDRLLRYVNRGFEDRATFIRNQLVQLGLVPVRSDNSYLLFIASDWAQRFPGIFEPSNPKQPRLRFEIYNQSDDSNNVSVSLKVMHLGEERYGHEHYREKRVAMVRDIQNDKLIDEFPKLFARGIAKDLSPTVQALVTTRIGCAIDKPDAQQFAQALNAFVTKTAKDIEPWLQRFAQDDDKAAA</sequence>
<evidence type="ECO:0000313" key="1">
    <source>
        <dbReference type="EMBL" id="CAD6559584.1"/>
    </source>
</evidence>
<dbReference type="EMBL" id="CAJHCQ010000027">
    <property type="protein sequence ID" value="CAD6559584.1"/>
    <property type="molecule type" value="Genomic_DNA"/>
</dbReference>
<evidence type="ECO:0008006" key="3">
    <source>
        <dbReference type="Google" id="ProtNLM"/>
    </source>
</evidence>
<organism evidence="1 2">
    <name type="scientific">Paraburkholderia hiiakae</name>
    <dbReference type="NCBI Taxonomy" id="1081782"/>
    <lineage>
        <taxon>Bacteria</taxon>
        <taxon>Pseudomonadati</taxon>
        <taxon>Pseudomonadota</taxon>
        <taxon>Betaproteobacteria</taxon>
        <taxon>Burkholderiales</taxon>
        <taxon>Burkholderiaceae</taxon>
        <taxon>Paraburkholderia</taxon>
    </lineage>
</organism>
<dbReference type="InterPro" id="IPR029470">
    <property type="entry name" value="PDDEXK_4"/>
</dbReference>
<evidence type="ECO:0000313" key="2">
    <source>
        <dbReference type="Proteomes" id="UP000656319"/>
    </source>
</evidence>
<dbReference type="Pfam" id="PF14281">
    <property type="entry name" value="PDDEXK_4"/>
    <property type="match status" value="1"/>
</dbReference>
<protein>
    <recommendedName>
        <fullName evidence="3">PD-(D/E)XK nuclease superfamily protein</fullName>
    </recommendedName>
</protein>